<keyword evidence="1" id="KW-0812">Transmembrane</keyword>
<dbReference type="EMBL" id="JWSY01000003">
    <property type="protein sequence ID" value="KIC60884.1"/>
    <property type="molecule type" value="Genomic_DNA"/>
</dbReference>
<name>A0A0B4CHZ8_9CAUL</name>
<reference evidence="2 3" key="1">
    <citation type="submission" date="2014-12" db="EMBL/GenBank/DDBJ databases">
        <title>Genome sequencing of Brevundimonas nasdae TPW30.</title>
        <authorList>
            <person name="Tan P.W."/>
            <person name="Chan K.-G."/>
        </authorList>
    </citation>
    <scope>NUCLEOTIDE SEQUENCE [LARGE SCALE GENOMIC DNA]</scope>
    <source>
        <strain evidence="2 3">TPW30</strain>
    </source>
</reference>
<dbReference type="RefSeq" id="WP_039243993.1">
    <property type="nucleotide sequence ID" value="NZ_JWSY01000003.1"/>
</dbReference>
<keyword evidence="1" id="KW-1133">Transmembrane helix</keyword>
<feature type="transmembrane region" description="Helical" evidence="1">
    <location>
        <begin position="7"/>
        <end position="25"/>
    </location>
</feature>
<organism evidence="2 3">
    <name type="scientific">Brevundimonas nasdae</name>
    <dbReference type="NCBI Taxonomy" id="172043"/>
    <lineage>
        <taxon>Bacteria</taxon>
        <taxon>Pseudomonadati</taxon>
        <taxon>Pseudomonadota</taxon>
        <taxon>Alphaproteobacteria</taxon>
        <taxon>Caulobacterales</taxon>
        <taxon>Caulobacteraceae</taxon>
        <taxon>Brevundimonas</taxon>
    </lineage>
</organism>
<dbReference type="Proteomes" id="UP000031166">
    <property type="component" value="Unassembled WGS sequence"/>
</dbReference>
<keyword evidence="1" id="KW-0472">Membrane</keyword>
<sequence>MVQIRFLRLFMSAPPMIALLGLALISVNPPIGFAVMLMAFILLGLFASMIVCPKCRKSPYVRVRVRDDARERTEYSAPWTEAVCSRCGHDFHGKLIS</sequence>
<dbReference type="AlphaFoldDB" id="A0A0B4CHZ8"/>
<evidence type="ECO:0000256" key="1">
    <source>
        <dbReference type="SAM" id="Phobius"/>
    </source>
</evidence>
<feature type="transmembrane region" description="Helical" evidence="1">
    <location>
        <begin position="31"/>
        <end position="52"/>
    </location>
</feature>
<proteinExistence type="predicted"/>
<accession>A0A0B4CHZ8</accession>
<comment type="caution">
    <text evidence="2">The sequence shown here is derived from an EMBL/GenBank/DDBJ whole genome shotgun (WGS) entry which is preliminary data.</text>
</comment>
<protein>
    <submittedName>
        <fullName evidence="2">Uncharacterized protein</fullName>
    </submittedName>
</protein>
<gene>
    <name evidence="2" type="ORF">RM53_02040</name>
</gene>
<evidence type="ECO:0000313" key="3">
    <source>
        <dbReference type="Proteomes" id="UP000031166"/>
    </source>
</evidence>
<evidence type="ECO:0000313" key="2">
    <source>
        <dbReference type="EMBL" id="KIC60884.1"/>
    </source>
</evidence>